<dbReference type="Proteomes" id="UP001214250">
    <property type="component" value="Chromosome 2"/>
</dbReference>
<accession>A0ABY7W257</accession>
<sequence length="86" mass="9781">MINLQKEYQQALKAKNSIKKSFIIKLQKLLLKAKDKPPSDFSAEAQLLLFLIKSPQIISTQEFDALIISLHRNEKALCKEGLLKVS</sequence>
<dbReference type="EMBL" id="CP117812">
    <property type="protein sequence ID" value="WDE98368.1"/>
    <property type="molecule type" value="Genomic_DNA"/>
</dbReference>
<reference evidence="1 2" key="1">
    <citation type="submission" date="2023-02" db="EMBL/GenBank/DDBJ databases">
        <title>Genome sequence of Lentisphaera profundi SAORIC-696.</title>
        <authorList>
            <person name="Kim e."/>
            <person name="Cho J.-C."/>
            <person name="Choi A."/>
            <person name="Kang I."/>
        </authorList>
    </citation>
    <scope>NUCLEOTIDE SEQUENCE [LARGE SCALE GENOMIC DNA]</scope>
    <source>
        <strain evidence="1 2">SAORIC-696</strain>
    </source>
</reference>
<evidence type="ECO:0008006" key="3">
    <source>
        <dbReference type="Google" id="ProtNLM"/>
    </source>
</evidence>
<keyword evidence="2" id="KW-1185">Reference proteome</keyword>
<proteinExistence type="predicted"/>
<name>A0ABY7W257_9BACT</name>
<protein>
    <recommendedName>
        <fullName evidence="3">OmpR/PhoB-type domain-containing protein</fullName>
    </recommendedName>
</protein>
<organism evidence="1 2">
    <name type="scientific">Lentisphaera profundi</name>
    <dbReference type="NCBI Taxonomy" id="1658616"/>
    <lineage>
        <taxon>Bacteria</taxon>
        <taxon>Pseudomonadati</taxon>
        <taxon>Lentisphaerota</taxon>
        <taxon>Lentisphaeria</taxon>
        <taxon>Lentisphaerales</taxon>
        <taxon>Lentisphaeraceae</taxon>
        <taxon>Lentisphaera</taxon>
    </lineage>
</organism>
<evidence type="ECO:0000313" key="2">
    <source>
        <dbReference type="Proteomes" id="UP001214250"/>
    </source>
</evidence>
<evidence type="ECO:0000313" key="1">
    <source>
        <dbReference type="EMBL" id="WDE98368.1"/>
    </source>
</evidence>
<gene>
    <name evidence="1" type="ORF">PQO03_21380</name>
</gene>
<dbReference type="RefSeq" id="WP_274153242.1">
    <property type="nucleotide sequence ID" value="NZ_CP117812.1"/>
</dbReference>